<evidence type="ECO:0000313" key="6">
    <source>
        <dbReference type="Proteomes" id="UP000027002"/>
    </source>
</evidence>
<dbReference type="STRING" id="1159556.A0A063C5Q1"/>
<organism evidence="4 7">
    <name type="scientific">Ustilaginoidea virens</name>
    <name type="common">Rice false smut fungus</name>
    <name type="synonym">Villosiclava virens</name>
    <dbReference type="NCBI Taxonomy" id="1159556"/>
    <lineage>
        <taxon>Eukaryota</taxon>
        <taxon>Fungi</taxon>
        <taxon>Dikarya</taxon>
        <taxon>Ascomycota</taxon>
        <taxon>Pezizomycotina</taxon>
        <taxon>Sordariomycetes</taxon>
        <taxon>Hypocreomycetidae</taxon>
        <taxon>Hypocreales</taxon>
        <taxon>Clavicipitaceae</taxon>
        <taxon>Ustilaginoidea</taxon>
    </lineage>
</organism>
<reference evidence="5" key="3">
    <citation type="submission" date="2020-03" db="EMBL/GenBank/DDBJ databases">
        <title>A mixture of massive structural variations and highly conserved coding sequences in Ustilaginoidea virens genome.</title>
        <authorList>
            <person name="Zhang K."/>
            <person name="Zhao Z."/>
            <person name="Zhang Z."/>
            <person name="Li Y."/>
            <person name="Hsiang T."/>
            <person name="Sun W."/>
        </authorList>
    </citation>
    <scope>NUCLEOTIDE SEQUENCE</scope>
    <source>
        <strain evidence="5">UV-8b</strain>
    </source>
</reference>
<evidence type="ECO:0000313" key="5">
    <source>
        <dbReference type="EMBL" id="QUC21341.1"/>
    </source>
</evidence>
<feature type="region of interest" description="Disordered" evidence="3">
    <location>
        <begin position="751"/>
        <end position="805"/>
    </location>
</feature>
<evidence type="ECO:0000313" key="4">
    <source>
        <dbReference type="EMBL" id="GAO16201.1"/>
    </source>
</evidence>
<feature type="compositionally biased region" description="Polar residues" evidence="3">
    <location>
        <begin position="687"/>
        <end position="699"/>
    </location>
</feature>
<feature type="compositionally biased region" description="Polar residues" evidence="3">
    <location>
        <begin position="872"/>
        <end position="883"/>
    </location>
</feature>
<dbReference type="PROSITE" id="PS51450">
    <property type="entry name" value="LRR"/>
    <property type="match status" value="4"/>
</dbReference>
<dbReference type="GO" id="GO:0061499">
    <property type="term" value="C:outer plaque of mitotic spindle pole body"/>
    <property type="evidence" value="ECO:0007669"/>
    <property type="project" value="TreeGrafter"/>
</dbReference>
<feature type="region of interest" description="Disordered" evidence="3">
    <location>
        <begin position="1087"/>
        <end position="1170"/>
    </location>
</feature>
<feature type="compositionally biased region" description="Polar residues" evidence="3">
    <location>
        <begin position="774"/>
        <end position="787"/>
    </location>
</feature>
<feature type="region of interest" description="Disordered" evidence="3">
    <location>
        <begin position="942"/>
        <end position="965"/>
    </location>
</feature>
<dbReference type="InterPro" id="IPR003591">
    <property type="entry name" value="Leu-rich_rpt_typical-subtyp"/>
</dbReference>
<dbReference type="SMART" id="SM00365">
    <property type="entry name" value="LRR_SD22"/>
    <property type="match status" value="6"/>
</dbReference>
<dbReference type="KEGG" id="uvi:66066361"/>
<evidence type="ECO:0000313" key="7">
    <source>
        <dbReference type="Proteomes" id="UP000054053"/>
    </source>
</evidence>
<dbReference type="InterPro" id="IPR025875">
    <property type="entry name" value="Leu-rich_rpt_4"/>
</dbReference>
<dbReference type="GO" id="GO:0031028">
    <property type="term" value="P:septation initiation signaling"/>
    <property type="evidence" value="ECO:0007669"/>
    <property type="project" value="TreeGrafter"/>
</dbReference>
<feature type="compositionally biased region" description="Polar residues" evidence="3">
    <location>
        <begin position="61"/>
        <end position="77"/>
    </location>
</feature>
<dbReference type="OrthoDB" id="7451790at2759"/>
<dbReference type="Gene3D" id="3.80.10.10">
    <property type="entry name" value="Ribonuclease Inhibitor"/>
    <property type="match status" value="2"/>
</dbReference>
<accession>A0A063C5Q1</accession>
<feature type="region of interest" description="Disordered" evidence="3">
    <location>
        <begin position="146"/>
        <end position="255"/>
    </location>
</feature>
<feature type="region of interest" description="Disordered" evidence="3">
    <location>
        <begin position="1"/>
        <end position="132"/>
    </location>
</feature>
<feature type="region of interest" description="Disordered" evidence="3">
    <location>
        <begin position="1734"/>
        <end position="1794"/>
    </location>
</feature>
<feature type="compositionally biased region" description="Polar residues" evidence="3">
    <location>
        <begin position="890"/>
        <end position="908"/>
    </location>
</feature>
<proteinExistence type="predicted"/>
<gene>
    <name evidence="5" type="ORF">UV8b_05584</name>
    <name evidence="4" type="ORF">UVI_02045070</name>
</gene>
<dbReference type="GO" id="GO:1902412">
    <property type="term" value="P:regulation of mitotic cytokinesis"/>
    <property type="evidence" value="ECO:0007669"/>
    <property type="project" value="TreeGrafter"/>
</dbReference>
<protein>
    <submittedName>
        <fullName evidence="4">Uncharacterized protein</fullName>
    </submittedName>
</protein>
<feature type="region of interest" description="Disordered" evidence="3">
    <location>
        <begin position="684"/>
        <end position="735"/>
    </location>
</feature>
<dbReference type="GeneID" id="66066361"/>
<dbReference type="Proteomes" id="UP000054053">
    <property type="component" value="Unassembled WGS sequence"/>
</dbReference>
<dbReference type="EMBL" id="BBTG02000028">
    <property type="protein sequence ID" value="GAO16201.1"/>
    <property type="molecule type" value="Genomic_DNA"/>
</dbReference>
<feature type="compositionally biased region" description="Polar residues" evidence="3">
    <location>
        <begin position="13"/>
        <end position="22"/>
    </location>
</feature>
<feature type="compositionally biased region" description="Basic and acidic residues" evidence="3">
    <location>
        <begin position="602"/>
        <end position="612"/>
    </location>
</feature>
<keyword evidence="6" id="KW-1185">Reference proteome</keyword>
<feature type="region of interest" description="Disordered" evidence="3">
    <location>
        <begin position="872"/>
        <end position="915"/>
    </location>
</feature>
<keyword evidence="1" id="KW-0433">Leucine-rich repeat</keyword>
<feature type="compositionally biased region" description="Polar residues" evidence="3">
    <location>
        <begin position="497"/>
        <end position="507"/>
    </location>
</feature>
<evidence type="ECO:0000256" key="1">
    <source>
        <dbReference type="ARBA" id="ARBA00022614"/>
    </source>
</evidence>
<dbReference type="EMBL" id="CP072756">
    <property type="protein sequence ID" value="QUC21341.1"/>
    <property type="molecule type" value="Genomic_DNA"/>
</dbReference>
<feature type="compositionally biased region" description="Acidic residues" evidence="3">
    <location>
        <begin position="192"/>
        <end position="206"/>
    </location>
</feature>
<feature type="region of interest" description="Disordered" evidence="3">
    <location>
        <begin position="828"/>
        <end position="853"/>
    </location>
</feature>
<feature type="region of interest" description="Disordered" evidence="3">
    <location>
        <begin position="538"/>
        <end position="672"/>
    </location>
</feature>
<feature type="compositionally biased region" description="Polar residues" evidence="3">
    <location>
        <begin position="1112"/>
        <end position="1125"/>
    </location>
</feature>
<feature type="compositionally biased region" description="Polar residues" evidence="3">
    <location>
        <begin position="395"/>
        <end position="419"/>
    </location>
</feature>
<reference evidence="7" key="2">
    <citation type="journal article" date="2016" name="Genome Announc.">
        <title>Genome sequence of Ustilaginoidea virens IPU010, a rice pathogenic fungus causing false smut.</title>
        <authorList>
            <person name="Kumagai T."/>
            <person name="Ishii T."/>
            <person name="Terai G."/>
            <person name="Umemura M."/>
            <person name="Machida M."/>
            <person name="Asai K."/>
        </authorList>
    </citation>
    <scope>NUCLEOTIDE SEQUENCE [LARGE SCALE GENOMIC DNA]</scope>
    <source>
        <strain evidence="7">IPU010</strain>
    </source>
</reference>
<name>A0A063C5Q1_USTVR</name>
<feature type="region of interest" description="Disordered" evidence="3">
    <location>
        <begin position="996"/>
        <end position="1072"/>
    </location>
</feature>
<dbReference type="RefSeq" id="XP_042999014.1">
    <property type="nucleotide sequence ID" value="XM_043143081.1"/>
</dbReference>
<feature type="region of interest" description="Disordered" evidence="3">
    <location>
        <begin position="391"/>
        <end position="455"/>
    </location>
</feature>
<feature type="compositionally biased region" description="Polar residues" evidence="3">
    <location>
        <begin position="648"/>
        <end position="657"/>
    </location>
</feature>
<dbReference type="InterPro" id="IPR001611">
    <property type="entry name" value="Leu-rich_rpt"/>
</dbReference>
<dbReference type="InterPro" id="IPR052574">
    <property type="entry name" value="CDIRP"/>
</dbReference>
<dbReference type="Pfam" id="PF12799">
    <property type="entry name" value="LRR_4"/>
    <property type="match status" value="1"/>
</dbReference>
<sequence>MAPAWLDSLSEDWVSQNGSDASEGQLPPLPPQDEVETPQIRQFASRIPRRAGNRSPAAPRSENSSNILSERSANEINISMKRLPSKLSQEVKPDVSRSASNGSVVHKSLPGRRSPDKESSTPEWRKRLIHGDMPYGEQRDLFCSPAVGLQDMFKPPQESGRESRTGHDGPHYHDTTLPSSPPTFPQPITEADLGDYEDFDEDDEYAVDVTPSPSPRPLQKGIKYRPNQSSPIPDDRNSNFPKGSSPPDPPTQDEIYRDESCLSALAHDDVMRKPSGQSVTRNEDFSPILIGKHSGGNGNVEFAPIEVPVDQLWAKLERLRINQMLLSSQADFQAGFDTSPTKMPADAENTDEYIGNGGFVNVRRGGRSGDGSFYNRGLSSEMVADTSGMLPEESLQASTPKQFLSGRGTSSYPTVQVLRSPSLPRAPFPSPDKKRRLSGSTSQPENSPLRLFGPYDTFTNQTLLRRISQFEEESKSPSQRSELSRETEASLVPESPAETSTAQSRSLSRFGKNDLEGYEFRGDLSDAIYEDSDVVGKENIAPNHTSLPPYPLQGSATREGSPDGVSHLVIDRKRSKNQTPPQTKLNEFPLSPTDIPSSAATPKRDPASDSKRPITSPSKDPTPKRRRTLHRSDIAFGGEAKGGAADATITQTQSPMSNKKRKDALPGSFEVADPGVLAQRPILYPQGTASSRNRMVSQDQTKRSAIRAPQMEGEAASSDAVTETDRKPSIRTQDFVDQAAQIMAMIRNQVRPELASLEESEEHGEEKGEEQKPVSDTGSNQDSTNEPFSRPPSREGKPVLWVQQRQADPELLSRLKKYQEFSDLGDLITSSTKYPGLANEEPAGQRDRTASYAGPMPVLGEVISDLPNVRITSNASRDVQQRSPSRDYPSISSNQSTSRNFPSASSRGSDSRRTLLPETVSHLIPDRVGSMCLDKDNNVWVKRREPPPAQGRHSLLSEDSEEDPFASIPDLSVDMNKEMQNLRLASAAKEALTVHHLEQRDSSNSPSRRTENRGHVTVPLSQSSASRAAVFKAGGISKPAAPGEGQQGEETGLNNHDDEVNKSRGYSSTKRRNLTISFSSPVASVIRDIMPNNSPGDEDEMAHPWPNRSAEETSCQKVTQPTMTTPDLRDSHKQASVRQASLRGPAFIPRPVSRIDEQDEESTVELGHADRQLSIVGEQSMMSQKTPDGRRASLSFVFNHTPGCGPLALTADDSALIGRNVGKLSLSPLSEFTLNNPDQSFGFEVSYVMGPRHLATGNGSRKVLSMTIRELVDRLGEAEPKESFWEDMTSLDLHDKRLASLHMLDEFCGKLVSLDASANKLNHLEGVPSTVRELKASHNCLTELTSWDHLMNLQYVDISNNEVTSLSALKNLVHLRSIRADNNQLTSLDGLNSHDGLLSLRARNNMIRAVDFSVSMFRRLQDLDLSQNQISSIKNLDLLPALTHLRLSKNRVTELPEVACMSPLRHLDVSDNELIALDVGHFRNLHSLHADRNRIHHASGFGSTRRLDSLSLREQRGDKGLDLGFLAMASEVRKLFLSGNHMLDFDPQVDFLNLQLLELANCGLQQLPEKMGQLMPNLRTLNINFNAVSDLTPLRFIPRLKKILAAGNRLSDCAAVTELLTEFPHLTQLDVRDNPVTLGFYAPLLQVMVPAAGSGSVDPFILPNADAARDGTFASRLDEATKLRRRLHQVALVASCGRLRTLDGLPVCREKMLARDELLQTLMQDGVVPDAEQLEAGNNSLQPGRKPTEDDNGADEETVADEQARAQLEDEAEAAWQHMSTLKSSRWSREGSFA</sequence>
<dbReference type="PANTHER" id="PTHR47566:SF1">
    <property type="entry name" value="PROTEIN NUD1"/>
    <property type="match status" value="1"/>
</dbReference>
<dbReference type="SMART" id="SM00364">
    <property type="entry name" value="LRR_BAC"/>
    <property type="match status" value="4"/>
</dbReference>
<dbReference type="Proteomes" id="UP000027002">
    <property type="component" value="Chromosome 4"/>
</dbReference>
<dbReference type="GO" id="GO:0035591">
    <property type="term" value="F:signaling adaptor activity"/>
    <property type="evidence" value="ECO:0007669"/>
    <property type="project" value="TreeGrafter"/>
</dbReference>
<feature type="region of interest" description="Disordered" evidence="3">
    <location>
        <begin position="470"/>
        <end position="508"/>
    </location>
</feature>
<evidence type="ECO:0000256" key="3">
    <source>
        <dbReference type="SAM" id="MobiDB-lite"/>
    </source>
</evidence>
<dbReference type="InterPro" id="IPR032675">
    <property type="entry name" value="LRR_dom_sf"/>
</dbReference>
<evidence type="ECO:0000256" key="2">
    <source>
        <dbReference type="ARBA" id="ARBA00022737"/>
    </source>
</evidence>
<dbReference type="SUPFAM" id="SSF52058">
    <property type="entry name" value="L domain-like"/>
    <property type="match status" value="1"/>
</dbReference>
<feature type="compositionally biased region" description="Basic and acidic residues" evidence="3">
    <location>
        <begin position="159"/>
        <end position="174"/>
    </location>
</feature>
<dbReference type="HOGENOM" id="CLU_002093_0_0_1"/>
<dbReference type="PANTHER" id="PTHR47566">
    <property type="match status" value="1"/>
</dbReference>
<feature type="compositionally biased region" description="Acidic residues" evidence="3">
    <location>
        <begin position="1750"/>
        <end position="1760"/>
    </location>
</feature>
<keyword evidence="2" id="KW-0677">Repeat</keyword>
<feature type="compositionally biased region" description="Basic and acidic residues" evidence="3">
    <location>
        <begin position="113"/>
        <end position="130"/>
    </location>
</feature>
<dbReference type="SMART" id="SM00369">
    <property type="entry name" value="LRR_TYP"/>
    <property type="match status" value="7"/>
</dbReference>
<feature type="compositionally biased region" description="Basic and acidic residues" evidence="3">
    <location>
        <begin position="764"/>
        <end position="773"/>
    </location>
</feature>
<reference evidence="4" key="1">
    <citation type="journal article" date="2016" name="Genome Announc.">
        <title>Genome Sequence of Ustilaginoidea virens IPU010, a Rice Pathogenic Fungus Causing False Smut.</title>
        <authorList>
            <person name="Kumagai T."/>
            <person name="Ishii T."/>
            <person name="Terai G."/>
            <person name="Umemura M."/>
            <person name="Machida M."/>
            <person name="Asai K."/>
        </authorList>
    </citation>
    <scope>NUCLEOTIDE SEQUENCE [LARGE SCALE GENOMIC DNA]</scope>
    <source>
        <strain evidence="4">IPU010</strain>
    </source>
</reference>